<accession>A0A9X1UP83</accession>
<dbReference type="SMART" id="SM00530">
    <property type="entry name" value="HTH_XRE"/>
    <property type="match status" value="1"/>
</dbReference>
<dbReference type="CDD" id="cd00093">
    <property type="entry name" value="HTH_XRE"/>
    <property type="match status" value="1"/>
</dbReference>
<proteinExistence type="predicted"/>
<comment type="caution">
    <text evidence="2">The sequence shown here is derived from an EMBL/GenBank/DDBJ whole genome shotgun (WGS) entry which is preliminary data.</text>
</comment>
<reference evidence="2" key="1">
    <citation type="submission" date="2022-01" db="EMBL/GenBank/DDBJ databases">
        <title>Genome sequence and assembly of Parabukholderia sp. RG36.</title>
        <authorList>
            <person name="Chhetri G."/>
        </authorList>
    </citation>
    <scope>NUCLEOTIDE SEQUENCE</scope>
    <source>
        <strain evidence="2">RG36</strain>
    </source>
</reference>
<organism evidence="2 3">
    <name type="scientific">Paraburkholderia tagetis</name>
    <dbReference type="NCBI Taxonomy" id="2913261"/>
    <lineage>
        <taxon>Bacteria</taxon>
        <taxon>Pseudomonadati</taxon>
        <taxon>Pseudomonadota</taxon>
        <taxon>Betaproteobacteria</taxon>
        <taxon>Burkholderiales</taxon>
        <taxon>Burkholderiaceae</taxon>
        <taxon>Paraburkholderia</taxon>
    </lineage>
</organism>
<protein>
    <submittedName>
        <fullName evidence="2">Helix-turn-helix domain-containing protein</fullName>
    </submittedName>
</protein>
<dbReference type="EMBL" id="JAKLJA010000073">
    <property type="protein sequence ID" value="MCG5078787.1"/>
    <property type="molecule type" value="Genomic_DNA"/>
</dbReference>
<dbReference type="GO" id="GO:0003677">
    <property type="term" value="F:DNA binding"/>
    <property type="evidence" value="ECO:0007669"/>
    <property type="project" value="InterPro"/>
</dbReference>
<evidence type="ECO:0000313" key="2">
    <source>
        <dbReference type="EMBL" id="MCG5078787.1"/>
    </source>
</evidence>
<gene>
    <name evidence="2" type="ORF">L5014_36605</name>
</gene>
<dbReference type="Pfam" id="PF01381">
    <property type="entry name" value="HTH_3"/>
    <property type="match status" value="1"/>
</dbReference>
<dbReference type="Proteomes" id="UP001139308">
    <property type="component" value="Unassembled WGS sequence"/>
</dbReference>
<dbReference type="InterPro" id="IPR001387">
    <property type="entry name" value="Cro/C1-type_HTH"/>
</dbReference>
<dbReference type="AlphaFoldDB" id="A0A9X1UP83"/>
<name>A0A9X1UP83_9BURK</name>
<sequence>MGRLADLRNELMTDPEFRAGYEQQGQLVRFGRIMRGARESQGLTQAQLASRLEISQSEISRLEKGEGVNGPTFERLVAFAHALGLRFVVGFADEQPVEMPRPGRTGVMPPPVFGGFRLRRHPGGSTVTAEIAADDREALWGAF</sequence>
<evidence type="ECO:0000313" key="3">
    <source>
        <dbReference type="Proteomes" id="UP001139308"/>
    </source>
</evidence>
<dbReference type="InterPro" id="IPR010982">
    <property type="entry name" value="Lambda_DNA-bd_dom_sf"/>
</dbReference>
<dbReference type="PROSITE" id="PS50943">
    <property type="entry name" value="HTH_CROC1"/>
    <property type="match status" value="1"/>
</dbReference>
<feature type="domain" description="HTH cro/C1-type" evidence="1">
    <location>
        <begin position="34"/>
        <end position="91"/>
    </location>
</feature>
<dbReference type="Gene3D" id="1.10.260.40">
    <property type="entry name" value="lambda repressor-like DNA-binding domains"/>
    <property type="match status" value="1"/>
</dbReference>
<keyword evidence="3" id="KW-1185">Reference proteome</keyword>
<evidence type="ECO:0000259" key="1">
    <source>
        <dbReference type="PROSITE" id="PS50943"/>
    </source>
</evidence>
<dbReference type="SUPFAM" id="SSF47413">
    <property type="entry name" value="lambda repressor-like DNA-binding domains"/>
    <property type="match status" value="1"/>
</dbReference>
<dbReference type="RefSeq" id="WP_238468763.1">
    <property type="nucleotide sequence ID" value="NZ_JAKLJA010000073.1"/>
</dbReference>